<evidence type="ECO:0000256" key="1">
    <source>
        <dbReference type="SAM" id="Phobius"/>
    </source>
</evidence>
<feature type="domain" description="VanZ-like" evidence="2">
    <location>
        <begin position="21"/>
        <end position="144"/>
    </location>
</feature>
<reference evidence="4" key="1">
    <citation type="submission" date="2016-10" db="EMBL/GenBank/DDBJ databases">
        <authorList>
            <person name="Varghese N."/>
            <person name="Submissions S."/>
        </authorList>
    </citation>
    <scope>NUCLEOTIDE SEQUENCE [LARGE SCALE GENOMIC DNA]</scope>
    <source>
        <strain evidence="4">CGMCC 1.10223</strain>
    </source>
</reference>
<dbReference type="Proteomes" id="UP000183410">
    <property type="component" value="Unassembled WGS sequence"/>
</dbReference>
<keyword evidence="1" id="KW-1133">Transmembrane helix</keyword>
<protein>
    <submittedName>
        <fullName evidence="3">VanZ like family protein</fullName>
    </submittedName>
</protein>
<dbReference type="InterPro" id="IPR053150">
    <property type="entry name" value="Teicoplanin_resist-assoc"/>
</dbReference>
<keyword evidence="4" id="KW-1185">Reference proteome</keyword>
<evidence type="ECO:0000259" key="2">
    <source>
        <dbReference type="Pfam" id="PF04892"/>
    </source>
</evidence>
<feature type="transmembrane region" description="Helical" evidence="1">
    <location>
        <begin position="99"/>
        <end position="116"/>
    </location>
</feature>
<proteinExistence type="predicted"/>
<dbReference type="InterPro" id="IPR006976">
    <property type="entry name" value="VanZ-like"/>
</dbReference>
<dbReference type="AlphaFoldDB" id="A0A1I1ZYI1"/>
<accession>A0A1I1ZYI1</accession>
<evidence type="ECO:0000313" key="4">
    <source>
        <dbReference type="Proteomes" id="UP000183410"/>
    </source>
</evidence>
<feature type="transmembrane region" description="Helical" evidence="1">
    <location>
        <begin position="15"/>
        <end position="35"/>
    </location>
</feature>
<feature type="transmembrane region" description="Helical" evidence="1">
    <location>
        <begin position="71"/>
        <end position="92"/>
    </location>
</feature>
<evidence type="ECO:0000313" key="3">
    <source>
        <dbReference type="EMBL" id="SFE36679.1"/>
    </source>
</evidence>
<sequence>MKQAGGNSGSFARKVTAALIFVYTIWLIYAMFFGFGRQARSSAELRYNIIPFSTIKLYVTNFHHIHLWDWIINMVGNIAVFVPFGLALPIVFRWRLGKTLLSFMLFITLLEVLQMLTRRGSFDIDDILMNSAAVVLGYGILVCFRKLTNLKRGIQRTY</sequence>
<keyword evidence="1" id="KW-0472">Membrane</keyword>
<organism evidence="3 4">
    <name type="scientific">Paenibacillus algorifonticola</name>
    <dbReference type="NCBI Taxonomy" id="684063"/>
    <lineage>
        <taxon>Bacteria</taxon>
        <taxon>Bacillati</taxon>
        <taxon>Bacillota</taxon>
        <taxon>Bacilli</taxon>
        <taxon>Bacillales</taxon>
        <taxon>Paenibacillaceae</taxon>
        <taxon>Paenibacillus</taxon>
    </lineage>
</organism>
<keyword evidence="1" id="KW-0812">Transmembrane</keyword>
<dbReference type="EMBL" id="FONN01000002">
    <property type="protein sequence ID" value="SFE36679.1"/>
    <property type="molecule type" value="Genomic_DNA"/>
</dbReference>
<dbReference type="PANTHER" id="PTHR36834">
    <property type="entry name" value="MEMBRANE PROTEIN-RELATED"/>
    <property type="match status" value="1"/>
</dbReference>
<dbReference type="Pfam" id="PF04892">
    <property type="entry name" value="VanZ"/>
    <property type="match status" value="1"/>
</dbReference>
<feature type="transmembrane region" description="Helical" evidence="1">
    <location>
        <begin position="128"/>
        <end position="147"/>
    </location>
</feature>
<dbReference type="PANTHER" id="PTHR36834:SF1">
    <property type="entry name" value="INTEGRAL MEMBRANE PROTEIN"/>
    <property type="match status" value="1"/>
</dbReference>
<name>A0A1I1ZYI1_9BACL</name>
<gene>
    <name evidence="3" type="ORF">SAMN04487969_102168</name>
</gene>
<feature type="transmembrane region" description="Helical" evidence="1">
    <location>
        <begin position="47"/>
        <end position="65"/>
    </location>
</feature>
<dbReference type="RefSeq" id="WP_052736865.1">
    <property type="nucleotide sequence ID" value="NZ_FONN01000002.1"/>
</dbReference>